<dbReference type="EMBL" id="BMPE01000013">
    <property type="protein sequence ID" value="GGL11807.1"/>
    <property type="molecule type" value="Genomic_DNA"/>
</dbReference>
<dbReference type="InterPro" id="IPR037185">
    <property type="entry name" value="EmrE-like"/>
</dbReference>
<feature type="domain" description="EamA" evidence="2">
    <location>
        <begin position="36"/>
        <end position="164"/>
    </location>
</feature>
<evidence type="ECO:0000313" key="4">
    <source>
        <dbReference type="Proteomes" id="UP000604341"/>
    </source>
</evidence>
<keyword evidence="1" id="KW-1133">Transmembrane helix</keyword>
<gene>
    <name evidence="3" type="ORF">GCM10010844_33090</name>
</gene>
<keyword evidence="1" id="KW-0812">Transmembrane</keyword>
<evidence type="ECO:0000313" key="3">
    <source>
        <dbReference type="EMBL" id="GGL11807.1"/>
    </source>
</evidence>
<feature type="transmembrane region" description="Helical" evidence="1">
    <location>
        <begin position="119"/>
        <end position="138"/>
    </location>
</feature>
<dbReference type="PANTHER" id="PTHR12715">
    <property type="entry name" value="TRANSPORTER, DRUG/METABOLITE EXPORTER FAMILY"/>
    <property type="match status" value="1"/>
</dbReference>
<accession>A0ABQ2FNM4</accession>
<keyword evidence="4" id="KW-1185">Reference proteome</keyword>
<evidence type="ECO:0000256" key="1">
    <source>
        <dbReference type="SAM" id="Phobius"/>
    </source>
</evidence>
<feature type="transmembrane region" description="Helical" evidence="1">
    <location>
        <begin position="204"/>
        <end position="222"/>
    </location>
</feature>
<feature type="transmembrane region" description="Helical" evidence="1">
    <location>
        <begin position="292"/>
        <end position="310"/>
    </location>
</feature>
<organism evidence="3 4">
    <name type="scientific">Deinococcus radiotolerans</name>
    <dbReference type="NCBI Taxonomy" id="1309407"/>
    <lineage>
        <taxon>Bacteria</taxon>
        <taxon>Thermotogati</taxon>
        <taxon>Deinococcota</taxon>
        <taxon>Deinococci</taxon>
        <taxon>Deinococcales</taxon>
        <taxon>Deinococcaceae</taxon>
        <taxon>Deinococcus</taxon>
    </lineage>
</organism>
<feature type="transmembrane region" description="Helical" evidence="1">
    <location>
        <begin position="93"/>
        <end position="113"/>
    </location>
</feature>
<dbReference type="InterPro" id="IPR000620">
    <property type="entry name" value="EamA_dom"/>
</dbReference>
<feature type="transmembrane region" description="Helical" evidence="1">
    <location>
        <begin position="31"/>
        <end position="51"/>
    </location>
</feature>
<dbReference type="SUPFAM" id="SSF103481">
    <property type="entry name" value="Multidrug resistance efflux transporter EmrE"/>
    <property type="match status" value="2"/>
</dbReference>
<dbReference type="InterPro" id="IPR052756">
    <property type="entry name" value="Alkyne_AA_exporter"/>
</dbReference>
<dbReference type="PANTHER" id="PTHR12715:SF4">
    <property type="entry name" value="EAMA DOMAIN-CONTAINING PROTEIN"/>
    <property type="match status" value="1"/>
</dbReference>
<feature type="transmembrane region" description="Helical" evidence="1">
    <location>
        <begin position="262"/>
        <end position="286"/>
    </location>
</feature>
<protein>
    <submittedName>
        <fullName evidence="3">Membrane protein</fullName>
    </submittedName>
</protein>
<feature type="transmembrane region" description="Helical" evidence="1">
    <location>
        <begin position="234"/>
        <end position="255"/>
    </location>
</feature>
<evidence type="ECO:0000259" key="2">
    <source>
        <dbReference type="Pfam" id="PF00892"/>
    </source>
</evidence>
<feature type="transmembrane region" description="Helical" evidence="1">
    <location>
        <begin position="171"/>
        <end position="192"/>
    </location>
</feature>
<dbReference type="Pfam" id="PF00892">
    <property type="entry name" value="EamA"/>
    <property type="match status" value="2"/>
</dbReference>
<comment type="caution">
    <text evidence="3">The sequence shown here is derived from an EMBL/GenBank/DDBJ whole genome shotgun (WGS) entry which is preliminary data.</text>
</comment>
<keyword evidence="1" id="KW-0472">Membrane</keyword>
<proteinExistence type="predicted"/>
<dbReference type="Proteomes" id="UP000604341">
    <property type="component" value="Unassembled WGS sequence"/>
</dbReference>
<name>A0ABQ2FNM4_9DEIO</name>
<feature type="transmembrane region" description="Helical" evidence="1">
    <location>
        <begin position="63"/>
        <end position="81"/>
    </location>
</feature>
<feature type="transmembrane region" description="Helical" evidence="1">
    <location>
        <begin position="145"/>
        <end position="165"/>
    </location>
</feature>
<feature type="domain" description="EamA" evidence="2">
    <location>
        <begin position="176"/>
        <end position="309"/>
    </location>
</feature>
<sequence>MRGRLDGPGAPGGAGLYAGGRMRAPAARLDPLSLGAILVTIVFWASAFAGIRAGLEVFSPGHVTLYRFLVASAALGLYALLARIPVPPVRDLWRIALLSFSGITLYHVCLNYGEVHVPAGTASLIIAAGPVITALLATRFAGERLNALGWLGTLVSLGGVALIVVGGGQGLNFTGGALLILAAALFTSLYFVFQKPLLARMNPLHFTVWSLIMGTVPMLVFLPGFGAELRAAPLGAHLAMVYIGLFPAALAYLTWTFALSRVGAGVTTSFLYVSPVFAVLIAWAWLNEVPTLLTLVGGVVAVAGVVLVNTRGRPAPEPTSQAVKA</sequence>
<reference evidence="4" key="1">
    <citation type="journal article" date="2019" name="Int. J. Syst. Evol. Microbiol.">
        <title>The Global Catalogue of Microorganisms (GCM) 10K type strain sequencing project: providing services to taxonomists for standard genome sequencing and annotation.</title>
        <authorList>
            <consortium name="The Broad Institute Genomics Platform"/>
            <consortium name="The Broad Institute Genome Sequencing Center for Infectious Disease"/>
            <person name="Wu L."/>
            <person name="Ma J."/>
        </authorList>
    </citation>
    <scope>NUCLEOTIDE SEQUENCE [LARGE SCALE GENOMIC DNA]</scope>
    <source>
        <strain evidence="4">JCM 19173</strain>
    </source>
</reference>